<dbReference type="Pfam" id="PF13377">
    <property type="entry name" value="Peripla_BP_3"/>
    <property type="match status" value="1"/>
</dbReference>
<dbReference type="GO" id="GO:0000976">
    <property type="term" value="F:transcription cis-regulatory region binding"/>
    <property type="evidence" value="ECO:0007669"/>
    <property type="project" value="TreeGrafter"/>
</dbReference>
<dbReference type="SUPFAM" id="SSF53822">
    <property type="entry name" value="Periplasmic binding protein-like I"/>
    <property type="match status" value="1"/>
</dbReference>
<proteinExistence type="predicted"/>
<dbReference type="Gene3D" id="3.40.50.2300">
    <property type="match status" value="2"/>
</dbReference>
<dbReference type="PANTHER" id="PTHR30146:SF150">
    <property type="entry name" value="ARABINOSE METABOLISM TRANSCRIPTIONAL REPRESSOR"/>
    <property type="match status" value="1"/>
</dbReference>
<keyword evidence="2" id="KW-0238">DNA-binding</keyword>
<comment type="caution">
    <text evidence="5">The sequence shown here is derived from an EMBL/GenBank/DDBJ whole genome shotgun (WGS) entry which is preliminary data.</text>
</comment>
<dbReference type="Gene3D" id="1.10.10.10">
    <property type="entry name" value="Winged helix-like DNA-binding domain superfamily/Winged helix DNA-binding domain"/>
    <property type="match status" value="1"/>
</dbReference>
<dbReference type="GO" id="GO:0003700">
    <property type="term" value="F:DNA-binding transcription factor activity"/>
    <property type="evidence" value="ECO:0007669"/>
    <property type="project" value="InterPro"/>
</dbReference>
<dbReference type="PRINTS" id="PR00035">
    <property type="entry name" value="HTHGNTR"/>
</dbReference>
<evidence type="ECO:0000256" key="1">
    <source>
        <dbReference type="ARBA" id="ARBA00023015"/>
    </source>
</evidence>
<dbReference type="EMBL" id="JRUN01000024">
    <property type="protein sequence ID" value="KHD85397.1"/>
    <property type="molecule type" value="Genomic_DNA"/>
</dbReference>
<dbReference type="InterPro" id="IPR036390">
    <property type="entry name" value="WH_DNA-bd_sf"/>
</dbReference>
<dbReference type="SMART" id="SM00345">
    <property type="entry name" value="HTH_GNTR"/>
    <property type="match status" value="1"/>
</dbReference>
<evidence type="ECO:0000313" key="5">
    <source>
        <dbReference type="EMBL" id="KHD85397.1"/>
    </source>
</evidence>
<dbReference type="AlphaFoldDB" id="A0A0A6XZ66"/>
<dbReference type="InterPro" id="IPR036388">
    <property type="entry name" value="WH-like_DNA-bd_sf"/>
</dbReference>
<dbReference type="InterPro" id="IPR046335">
    <property type="entry name" value="LacI/GalR-like_sensor"/>
</dbReference>
<gene>
    <name evidence="5" type="ORF">NG54_09440</name>
</gene>
<dbReference type="SUPFAM" id="SSF46785">
    <property type="entry name" value="Winged helix' DNA-binding domain"/>
    <property type="match status" value="1"/>
</dbReference>
<evidence type="ECO:0000256" key="2">
    <source>
        <dbReference type="ARBA" id="ARBA00023125"/>
    </source>
</evidence>
<dbReference type="OrthoDB" id="9813468at2"/>
<name>A0A0A6XZ66_9BACI</name>
<dbReference type="STRING" id="363870.NG54_09440"/>
<dbReference type="CDD" id="cd07377">
    <property type="entry name" value="WHTH_GntR"/>
    <property type="match status" value="1"/>
</dbReference>
<dbReference type="Proteomes" id="UP000030588">
    <property type="component" value="Unassembled WGS sequence"/>
</dbReference>
<dbReference type="Pfam" id="PF00392">
    <property type="entry name" value="GntR"/>
    <property type="match status" value="1"/>
</dbReference>
<keyword evidence="3" id="KW-0804">Transcription</keyword>
<protein>
    <submittedName>
        <fullName evidence="5">GntR family transcriptional regulator</fullName>
    </submittedName>
</protein>
<evidence type="ECO:0000256" key="3">
    <source>
        <dbReference type="ARBA" id="ARBA00023163"/>
    </source>
</evidence>
<feature type="domain" description="HTH gntR-type" evidence="4">
    <location>
        <begin position="4"/>
        <end position="72"/>
    </location>
</feature>
<dbReference type="InterPro" id="IPR033532">
    <property type="entry name" value="AraR_ligand_bind_dom"/>
</dbReference>
<organism evidence="5 6">
    <name type="scientific">Heyndrickxia ginsengihumi</name>
    <dbReference type="NCBI Taxonomy" id="363870"/>
    <lineage>
        <taxon>Bacteria</taxon>
        <taxon>Bacillati</taxon>
        <taxon>Bacillota</taxon>
        <taxon>Bacilli</taxon>
        <taxon>Bacillales</taxon>
        <taxon>Bacillaceae</taxon>
        <taxon>Heyndrickxia</taxon>
    </lineage>
</organism>
<keyword evidence="1" id="KW-0805">Transcription regulation</keyword>
<dbReference type="CDD" id="cd01541">
    <property type="entry name" value="PBP1_AraR"/>
    <property type="match status" value="1"/>
</dbReference>
<reference evidence="5 6" key="1">
    <citation type="submission" date="2014-10" db="EMBL/GenBank/DDBJ databases">
        <title>Draft genome of phytase producing Bacillus ginsengihumi strain M2.11.</title>
        <authorList>
            <person name="Toymentseva A."/>
            <person name="Boulygina E.A."/>
            <person name="Kazakov S.V."/>
            <person name="Kayumov I."/>
            <person name="Suleimanova A.D."/>
            <person name="Mardanova A.M."/>
            <person name="Maria S.N."/>
            <person name="Sergey M.Y."/>
            <person name="Sharipova M.R."/>
        </authorList>
    </citation>
    <scope>NUCLEOTIDE SEQUENCE [LARGE SCALE GENOMIC DNA]</scope>
    <source>
        <strain evidence="5 6">M2.11</strain>
    </source>
</reference>
<dbReference type="RefSeq" id="WP_035354594.1">
    <property type="nucleotide sequence ID" value="NZ_JRUN01000024.1"/>
</dbReference>
<dbReference type="PANTHER" id="PTHR30146">
    <property type="entry name" value="LACI-RELATED TRANSCRIPTIONAL REPRESSOR"/>
    <property type="match status" value="1"/>
</dbReference>
<evidence type="ECO:0000259" key="4">
    <source>
        <dbReference type="PROSITE" id="PS50949"/>
    </source>
</evidence>
<dbReference type="PROSITE" id="PS50949">
    <property type="entry name" value="HTH_GNTR"/>
    <property type="match status" value="1"/>
</dbReference>
<evidence type="ECO:0000313" key="6">
    <source>
        <dbReference type="Proteomes" id="UP000030588"/>
    </source>
</evidence>
<dbReference type="InterPro" id="IPR000524">
    <property type="entry name" value="Tscrpt_reg_HTH_GntR"/>
</dbReference>
<sequence length="367" mass="42268">MKKEPKYIMIKNQIMSWILEGRIVPGEKINSENELVKIFSASRYTVRQAIGELVHEGWLYREQGSGTYCAHRKNNESALKNKKTIGVITTYLSDYIFPSIIRGIESYLTEKGYALVLASTNNDTNLEEKCLQNMIDRKVDGLIVEPTKSSNSNPNIHYYLNLEKIGIPYLMINQFYSEITPPRMLLDDELGEFLATEHLIKLHHKKIMGIFKNDDYQGINRMKGFLKAFRTYELPFLPEFLLTYTTETADAMMKDKVIQILRSPNRPTAIVCYNDEIAMKILDITRQLNLHVPNDLSIVGFDDSHLAETSDVKLTSIKHPKMQMGIDAAKWIVARVEHKKGRETEDIKVYKPELIVRTSTKSLNKED</sequence>
<accession>A0A0A6XZ66</accession>
<dbReference type="InterPro" id="IPR028082">
    <property type="entry name" value="Peripla_BP_I"/>
</dbReference>